<dbReference type="PRINTS" id="PR00096">
    <property type="entry name" value="GATASE"/>
</dbReference>
<dbReference type="FunFam" id="3.40.50.880:FF:000003">
    <property type="entry name" value="Anthranilate synthase component II"/>
    <property type="match status" value="1"/>
</dbReference>
<protein>
    <submittedName>
        <fullName evidence="3">Anthranilate synthase component 2/para-aminobenzoate synthetase component 2</fullName>
    </submittedName>
</protein>
<dbReference type="InterPro" id="IPR029062">
    <property type="entry name" value="Class_I_gatase-like"/>
</dbReference>
<dbReference type="Proteomes" id="UP000183988">
    <property type="component" value="Unassembled WGS sequence"/>
</dbReference>
<proteinExistence type="predicted"/>
<dbReference type="InterPro" id="IPR006221">
    <property type="entry name" value="TrpG/PapA_dom"/>
</dbReference>
<evidence type="ECO:0000259" key="2">
    <source>
        <dbReference type="Pfam" id="PF00117"/>
    </source>
</evidence>
<dbReference type="GO" id="GO:0004049">
    <property type="term" value="F:anthranilate synthase activity"/>
    <property type="evidence" value="ECO:0007669"/>
    <property type="project" value="TreeGrafter"/>
</dbReference>
<evidence type="ECO:0000256" key="1">
    <source>
        <dbReference type="ARBA" id="ARBA00022962"/>
    </source>
</evidence>
<dbReference type="PRINTS" id="PR00097">
    <property type="entry name" value="ANTSNTHASEII"/>
</dbReference>
<dbReference type="CDD" id="cd01743">
    <property type="entry name" value="GATase1_Anthranilate_Synthase"/>
    <property type="match status" value="1"/>
</dbReference>
<dbReference type="PROSITE" id="PS51273">
    <property type="entry name" value="GATASE_TYPE_1"/>
    <property type="match status" value="1"/>
</dbReference>
<dbReference type="GO" id="GO:0005829">
    <property type="term" value="C:cytosol"/>
    <property type="evidence" value="ECO:0007669"/>
    <property type="project" value="TreeGrafter"/>
</dbReference>
<accession>A0A1M5KLE1</accession>
<feature type="domain" description="Glutamine amidotransferase" evidence="2">
    <location>
        <begin position="3"/>
        <end position="185"/>
    </location>
</feature>
<dbReference type="RefSeq" id="WP_072891435.1">
    <property type="nucleotide sequence ID" value="NZ_FQVW01000039.1"/>
</dbReference>
<dbReference type="InterPro" id="IPR050472">
    <property type="entry name" value="Anth_synth/Amidotransfase"/>
</dbReference>
<dbReference type="PANTHER" id="PTHR43418:SF4">
    <property type="entry name" value="MULTIFUNCTIONAL TRYPTOPHAN BIOSYNTHESIS PROTEIN"/>
    <property type="match status" value="1"/>
</dbReference>
<organism evidence="3 4">
    <name type="scientific">Ornithinibacillus halophilus</name>
    <dbReference type="NCBI Taxonomy" id="930117"/>
    <lineage>
        <taxon>Bacteria</taxon>
        <taxon>Bacillati</taxon>
        <taxon>Bacillota</taxon>
        <taxon>Bacilli</taxon>
        <taxon>Bacillales</taxon>
        <taxon>Bacillaceae</taxon>
        <taxon>Ornithinibacillus</taxon>
    </lineage>
</organism>
<sequence length="190" mass="21079">MILLIDNYDSFTYNLVQYIRKLQYEVMIVRNDEITIEEINSLSPSHILLSPGPGNPDGAGVCLEVVAHFHKAIPILGVCLGHQIIAQAFGATIKKARQPMHGKVSAITHDGKGIFQELPNPLQVTRYHSLLIDPITIPDELKVTAQTNNGEIMAIRHLNYPIEGIQSHPEAILTEHGLQLIDNFFSDGRS</sequence>
<gene>
    <name evidence="3" type="ORF">SAMN05216225_103931</name>
</gene>
<keyword evidence="4" id="KW-1185">Reference proteome</keyword>
<dbReference type="EMBL" id="FQVW01000039">
    <property type="protein sequence ID" value="SHG53576.1"/>
    <property type="molecule type" value="Genomic_DNA"/>
</dbReference>
<dbReference type="OrthoDB" id="9804328at2"/>
<dbReference type="Gene3D" id="3.40.50.880">
    <property type="match status" value="1"/>
</dbReference>
<dbReference type="AlphaFoldDB" id="A0A1M5KLE1"/>
<dbReference type="PRINTS" id="PR00099">
    <property type="entry name" value="CPSGATASE"/>
</dbReference>
<keyword evidence="1" id="KW-0315">Glutamine amidotransferase</keyword>
<dbReference type="PANTHER" id="PTHR43418">
    <property type="entry name" value="MULTIFUNCTIONAL TRYPTOPHAN BIOSYNTHESIS PROTEIN-RELATED"/>
    <property type="match status" value="1"/>
</dbReference>
<dbReference type="Pfam" id="PF00117">
    <property type="entry name" value="GATase"/>
    <property type="match status" value="1"/>
</dbReference>
<dbReference type="GO" id="GO:0000162">
    <property type="term" value="P:L-tryptophan biosynthetic process"/>
    <property type="evidence" value="ECO:0007669"/>
    <property type="project" value="TreeGrafter"/>
</dbReference>
<evidence type="ECO:0000313" key="3">
    <source>
        <dbReference type="EMBL" id="SHG53576.1"/>
    </source>
</evidence>
<name>A0A1M5KLE1_9BACI</name>
<dbReference type="STRING" id="930117.SAMN05216225_103931"/>
<dbReference type="SUPFAM" id="SSF52317">
    <property type="entry name" value="Class I glutamine amidotransferase-like"/>
    <property type="match status" value="1"/>
</dbReference>
<dbReference type="InterPro" id="IPR017926">
    <property type="entry name" value="GATASE"/>
</dbReference>
<dbReference type="NCBIfam" id="TIGR00566">
    <property type="entry name" value="trpG_papA"/>
    <property type="match status" value="1"/>
</dbReference>
<reference evidence="3 4" key="1">
    <citation type="submission" date="2016-11" db="EMBL/GenBank/DDBJ databases">
        <authorList>
            <person name="Jaros S."/>
            <person name="Januszkiewicz K."/>
            <person name="Wedrychowicz H."/>
        </authorList>
    </citation>
    <scope>NUCLEOTIDE SEQUENCE [LARGE SCALE GENOMIC DNA]</scope>
    <source>
        <strain evidence="3 4">IBRC-M 10683</strain>
    </source>
</reference>
<evidence type="ECO:0000313" key="4">
    <source>
        <dbReference type="Proteomes" id="UP000183988"/>
    </source>
</evidence>